<name>A0A4C1VCR3_EUMVA</name>
<dbReference type="AlphaFoldDB" id="A0A4C1VCR3"/>
<dbReference type="EMBL" id="BGZK01000317">
    <property type="protein sequence ID" value="GBP36320.1"/>
    <property type="molecule type" value="Genomic_DNA"/>
</dbReference>
<evidence type="ECO:0000313" key="1">
    <source>
        <dbReference type="EMBL" id="GBP36320.1"/>
    </source>
</evidence>
<reference evidence="1 2" key="1">
    <citation type="journal article" date="2019" name="Commun. Biol.">
        <title>The bagworm genome reveals a unique fibroin gene that provides high tensile strength.</title>
        <authorList>
            <person name="Kono N."/>
            <person name="Nakamura H."/>
            <person name="Ohtoshi R."/>
            <person name="Tomita M."/>
            <person name="Numata K."/>
            <person name="Arakawa K."/>
        </authorList>
    </citation>
    <scope>NUCLEOTIDE SEQUENCE [LARGE SCALE GENOMIC DNA]</scope>
</reference>
<gene>
    <name evidence="1" type="ORF">EVAR_22452_1</name>
</gene>
<sequence length="182" mass="20634">MSCLLLSIAKVSHDKCVWLFIIEYSFLRYESGVWQRNKESRIDSGAIAEIRSSHSVYGMSLKDRSRNSDVRLRCGLKYVVTSLEKVFHGFDGDSSLEREAPTRDRPDFVVYGAVHLNMRRVILVLLINDELLQVCRLRSALAGSAKLEKLSGVQQYRFPVSDFTHVLPIATLTSPFAFCFPG</sequence>
<evidence type="ECO:0000313" key="2">
    <source>
        <dbReference type="Proteomes" id="UP000299102"/>
    </source>
</evidence>
<keyword evidence="2" id="KW-1185">Reference proteome</keyword>
<accession>A0A4C1VCR3</accession>
<dbReference type="Proteomes" id="UP000299102">
    <property type="component" value="Unassembled WGS sequence"/>
</dbReference>
<organism evidence="1 2">
    <name type="scientific">Eumeta variegata</name>
    <name type="common">Bagworm moth</name>
    <name type="synonym">Eumeta japonica</name>
    <dbReference type="NCBI Taxonomy" id="151549"/>
    <lineage>
        <taxon>Eukaryota</taxon>
        <taxon>Metazoa</taxon>
        <taxon>Ecdysozoa</taxon>
        <taxon>Arthropoda</taxon>
        <taxon>Hexapoda</taxon>
        <taxon>Insecta</taxon>
        <taxon>Pterygota</taxon>
        <taxon>Neoptera</taxon>
        <taxon>Endopterygota</taxon>
        <taxon>Lepidoptera</taxon>
        <taxon>Glossata</taxon>
        <taxon>Ditrysia</taxon>
        <taxon>Tineoidea</taxon>
        <taxon>Psychidae</taxon>
        <taxon>Oiketicinae</taxon>
        <taxon>Eumeta</taxon>
    </lineage>
</organism>
<protein>
    <submittedName>
        <fullName evidence="1">Uncharacterized protein</fullName>
    </submittedName>
</protein>
<proteinExistence type="predicted"/>
<comment type="caution">
    <text evidence="1">The sequence shown here is derived from an EMBL/GenBank/DDBJ whole genome shotgun (WGS) entry which is preliminary data.</text>
</comment>